<proteinExistence type="predicted"/>
<sequence>MFSRILVTIAVLVTPVLAAGELIRDAKPKSCFLFSWGKGPNWKTEISTEFHRHHLNLKRPYVDDRYFKPTAEALTWIDRTVAPKISEIARVDGRIVLRVDYPIDGKFGREFDCVMLAMETAPKSEWFAPFFVARPELFSGRFVSSDSVRIAYIATLGFTGTGAMRTHYLFDLVGDHPALLDSASADRVRSVDFDTDEEYQAALRTFDREAALLNEEQVGTDQPAAAPESESEGEEKPKPESEGRRQ</sequence>
<evidence type="ECO:0000256" key="1">
    <source>
        <dbReference type="SAM" id="MobiDB-lite"/>
    </source>
</evidence>
<feature type="region of interest" description="Disordered" evidence="1">
    <location>
        <begin position="212"/>
        <end position="246"/>
    </location>
</feature>
<name>A0A7T7EZB8_9BACT</name>
<reference evidence="2 3" key="1">
    <citation type="submission" date="2020-12" db="EMBL/GenBank/DDBJ databases">
        <title>Sulforoseuscoccus oceanibium gen. nov., sp. nov., a representative of the phylum Verrucomicrobia with special cytoplasmic membrane, and proposal of Sulforoseuscoccusaceae fam. nov.</title>
        <authorList>
            <person name="Xi F."/>
        </authorList>
    </citation>
    <scope>NUCLEOTIDE SEQUENCE [LARGE SCALE GENOMIC DNA]</scope>
    <source>
        <strain evidence="2 3">T37</strain>
    </source>
</reference>
<gene>
    <name evidence="2" type="ORF">G3M56_008025</name>
</gene>
<organism evidence="2 3">
    <name type="scientific">Sulfuriroseicoccus oceanibius</name>
    <dbReference type="NCBI Taxonomy" id="2707525"/>
    <lineage>
        <taxon>Bacteria</taxon>
        <taxon>Pseudomonadati</taxon>
        <taxon>Verrucomicrobiota</taxon>
        <taxon>Verrucomicrobiia</taxon>
        <taxon>Verrucomicrobiales</taxon>
        <taxon>Verrucomicrobiaceae</taxon>
        <taxon>Sulfuriroseicoccus</taxon>
    </lineage>
</organism>
<evidence type="ECO:0000313" key="3">
    <source>
        <dbReference type="Proteomes" id="UP000475117"/>
    </source>
</evidence>
<dbReference type="RefSeq" id="WP_164361850.1">
    <property type="nucleotide sequence ID" value="NZ_CP066776.1"/>
</dbReference>
<feature type="compositionally biased region" description="Basic and acidic residues" evidence="1">
    <location>
        <begin position="234"/>
        <end position="246"/>
    </location>
</feature>
<protein>
    <submittedName>
        <fullName evidence="2">Uncharacterized protein</fullName>
    </submittedName>
</protein>
<dbReference type="EMBL" id="CP066776">
    <property type="protein sequence ID" value="QQL43844.1"/>
    <property type="molecule type" value="Genomic_DNA"/>
</dbReference>
<dbReference type="KEGG" id="soa:G3M56_008025"/>
<accession>A0A7T7EZB8</accession>
<dbReference type="AlphaFoldDB" id="A0A7T7EZB8"/>
<dbReference type="Proteomes" id="UP000475117">
    <property type="component" value="Chromosome"/>
</dbReference>
<keyword evidence="3" id="KW-1185">Reference proteome</keyword>
<evidence type="ECO:0000313" key="2">
    <source>
        <dbReference type="EMBL" id="QQL43844.1"/>
    </source>
</evidence>